<evidence type="ECO:0000256" key="4">
    <source>
        <dbReference type="ARBA" id="ARBA00022989"/>
    </source>
</evidence>
<dbReference type="GO" id="GO:0005886">
    <property type="term" value="C:plasma membrane"/>
    <property type="evidence" value="ECO:0007669"/>
    <property type="project" value="UniProtKB-SubCell"/>
</dbReference>
<feature type="domain" description="CBS" evidence="9">
    <location>
        <begin position="572"/>
        <end position="628"/>
    </location>
</feature>
<evidence type="ECO:0000256" key="2">
    <source>
        <dbReference type="ARBA" id="ARBA00022448"/>
    </source>
</evidence>
<feature type="transmembrane region" description="Helical" evidence="7">
    <location>
        <begin position="352"/>
        <end position="368"/>
    </location>
</feature>
<dbReference type="CDD" id="cd04586">
    <property type="entry name" value="CBS_pair_BON_assoc"/>
    <property type="match status" value="1"/>
</dbReference>
<feature type="transmembrane region" description="Helical" evidence="7">
    <location>
        <begin position="195"/>
        <end position="214"/>
    </location>
</feature>
<dbReference type="AlphaFoldDB" id="A0A842JGY3"/>
<dbReference type="Gene3D" id="1.20.1720.10">
    <property type="entry name" value="Multidrug resistance protein D"/>
    <property type="match status" value="1"/>
</dbReference>
<organism evidence="10 11">
    <name type="scientific">Gordonibacter massiliensis</name>
    <name type="common">ex Traore et al. 2017</name>
    <dbReference type="NCBI Taxonomy" id="1841863"/>
    <lineage>
        <taxon>Bacteria</taxon>
        <taxon>Bacillati</taxon>
        <taxon>Actinomycetota</taxon>
        <taxon>Coriobacteriia</taxon>
        <taxon>Eggerthellales</taxon>
        <taxon>Eggerthellaceae</taxon>
        <taxon>Gordonibacter</taxon>
    </lineage>
</organism>
<sequence length="633" mass="65900">MVEKKGYAPLLAVLFAAAFVAAFNENIVNVGLADIMAAFAIDANTANWLVTGYMVVTAVVVTVVAFLLTRFNVRAVFFGGALLFVAGSVLALVAPTFPLLLACRLLQAVGTGVFIPAMMNIVLLVAPRKKLGTYLSIGGCCITFGPAFGPVVTGLMITSFGWRSMFVVPALAMAVIAVAGVAFVRNVGACRKVKLDVLSLVLSAVGLTALVYGLSQITLVPLYAVAALAAGVAVLALFVHRQSRIENPLLNLEPLRNPRFALACVLVVVAMMITFSMSVLLPLYFEGAAGVNALVAGALILVPILVNAGTAVLGGRIMDRRGEWPLLPAGFLLIAVGQVGVCLVAGSIDLLWVVAASCVVYAGVGFIFSPSQTAGLKTLPPEQNPFGVGIMSTFIQISAAIGPSLFVGVLSSTLADQLAGGATETAAQAAGFAAAIAVAAAIACAGAIVAFFYARRAAAADAPKITVPAAPAAAQALELETIMKTEVYTVPAYAYVYEAIEIMLEHHTSGLPVIDREGAVVGFISDGDIMRTMADQDAVLVDLYYSLSSLANTPAFDERMDALMHNRVEDLATEHVISLDAGTSIERVCTVLGEHHLKKAPVVRDGKLVGTVSRSDVNRYLLNAFVAKGRAAA</sequence>
<keyword evidence="5 7" id="KW-0472">Membrane</keyword>
<dbReference type="PRINTS" id="PR01036">
    <property type="entry name" value="TCRTETB"/>
</dbReference>
<feature type="transmembrane region" description="Helical" evidence="7">
    <location>
        <begin position="430"/>
        <end position="454"/>
    </location>
</feature>
<evidence type="ECO:0000256" key="3">
    <source>
        <dbReference type="ARBA" id="ARBA00022692"/>
    </source>
</evidence>
<feature type="domain" description="CBS" evidence="9">
    <location>
        <begin position="483"/>
        <end position="539"/>
    </location>
</feature>
<keyword evidence="3 7" id="KW-0812">Transmembrane</keyword>
<dbReference type="PROSITE" id="PS51371">
    <property type="entry name" value="CBS"/>
    <property type="match status" value="2"/>
</dbReference>
<dbReference type="Pfam" id="PF00571">
    <property type="entry name" value="CBS"/>
    <property type="match status" value="2"/>
</dbReference>
<dbReference type="Gene3D" id="1.20.1250.20">
    <property type="entry name" value="MFS general substrate transporter like domains"/>
    <property type="match status" value="1"/>
</dbReference>
<comment type="caution">
    <text evidence="10">The sequence shown here is derived from an EMBL/GenBank/DDBJ whole genome shotgun (WGS) entry which is preliminary data.</text>
</comment>
<evidence type="ECO:0000259" key="9">
    <source>
        <dbReference type="PROSITE" id="PS51371"/>
    </source>
</evidence>
<dbReference type="PANTHER" id="PTHR42718">
    <property type="entry name" value="MAJOR FACILITATOR SUPERFAMILY MULTIDRUG TRANSPORTER MFSC"/>
    <property type="match status" value="1"/>
</dbReference>
<keyword evidence="4 7" id="KW-1133">Transmembrane helix</keyword>
<dbReference type="SMART" id="SM00116">
    <property type="entry name" value="CBS"/>
    <property type="match status" value="2"/>
</dbReference>
<keyword evidence="6" id="KW-0129">CBS domain</keyword>
<feature type="transmembrane region" description="Helical" evidence="7">
    <location>
        <begin position="164"/>
        <end position="183"/>
    </location>
</feature>
<feature type="transmembrane region" description="Helical" evidence="7">
    <location>
        <begin position="388"/>
        <end position="410"/>
    </location>
</feature>
<dbReference type="GO" id="GO:0022857">
    <property type="term" value="F:transmembrane transporter activity"/>
    <property type="evidence" value="ECO:0007669"/>
    <property type="project" value="InterPro"/>
</dbReference>
<dbReference type="InterPro" id="IPR000644">
    <property type="entry name" value="CBS_dom"/>
</dbReference>
<gene>
    <name evidence="10" type="ORF">H7313_04080</name>
</gene>
<dbReference type="InterPro" id="IPR020846">
    <property type="entry name" value="MFS_dom"/>
</dbReference>
<reference evidence="10 11" key="1">
    <citation type="submission" date="2020-08" db="EMBL/GenBank/DDBJ databases">
        <authorList>
            <person name="Liu C."/>
            <person name="Sun Q."/>
        </authorList>
    </citation>
    <scope>NUCLEOTIDE SEQUENCE [LARGE SCALE GENOMIC DNA]</scope>
    <source>
        <strain evidence="10 11">N22</strain>
    </source>
</reference>
<feature type="transmembrane region" description="Helical" evidence="7">
    <location>
        <begin position="133"/>
        <end position="158"/>
    </location>
</feature>
<evidence type="ECO:0000259" key="8">
    <source>
        <dbReference type="PROSITE" id="PS50850"/>
    </source>
</evidence>
<feature type="transmembrane region" description="Helical" evidence="7">
    <location>
        <begin position="105"/>
        <end position="126"/>
    </location>
</feature>
<comment type="subcellular location">
    <subcellularLocation>
        <location evidence="1">Cell membrane</location>
        <topology evidence="1">Multi-pass membrane protein</topology>
    </subcellularLocation>
</comment>
<dbReference type="Proteomes" id="UP000587396">
    <property type="component" value="Unassembled WGS sequence"/>
</dbReference>
<evidence type="ECO:0000256" key="1">
    <source>
        <dbReference type="ARBA" id="ARBA00004651"/>
    </source>
</evidence>
<dbReference type="PROSITE" id="PS50850">
    <property type="entry name" value="MFS"/>
    <property type="match status" value="1"/>
</dbReference>
<feature type="transmembrane region" description="Helical" evidence="7">
    <location>
        <begin position="75"/>
        <end position="93"/>
    </location>
</feature>
<feature type="transmembrane region" description="Helical" evidence="7">
    <location>
        <begin position="48"/>
        <end position="68"/>
    </location>
</feature>
<dbReference type="SUPFAM" id="SSF54631">
    <property type="entry name" value="CBS-domain pair"/>
    <property type="match status" value="1"/>
</dbReference>
<protein>
    <submittedName>
        <fullName evidence="10">MFS transporter</fullName>
    </submittedName>
</protein>
<feature type="transmembrane region" description="Helical" evidence="7">
    <location>
        <begin position="220"/>
        <end position="239"/>
    </location>
</feature>
<dbReference type="RefSeq" id="WP_185904499.1">
    <property type="nucleotide sequence ID" value="NZ_JACMSE010000002.1"/>
</dbReference>
<feature type="transmembrane region" description="Helical" evidence="7">
    <location>
        <begin position="326"/>
        <end position="346"/>
    </location>
</feature>
<keyword evidence="2" id="KW-0813">Transport</keyword>
<dbReference type="Pfam" id="PF07690">
    <property type="entry name" value="MFS_1"/>
    <property type="match status" value="1"/>
</dbReference>
<dbReference type="Gene3D" id="3.10.580.10">
    <property type="entry name" value="CBS-domain"/>
    <property type="match status" value="1"/>
</dbReference>
<proteinExistence type="predicted"/>
<dbReference type="SUPFAM" id="SSF103473">
    <property type="entry name" value="MFS general substrate transporter"/>
    <property type="match status" value="1"/>
</dbReference>
<name>A0A842JGY3_9ACTN</name>
<dbReference type="PANTHER" id="PTHR42718:SF9">
    <property type="entry name" value="MAJOR FACILITATOR SUPERFAMILY MULTIDRUG TRANSPORTER MFSC"/>
    <property type="match status" value="1"/>
</dbReference>
<evidence type="ECO:0000256" key="7">
    <source>
        <dbReference type="SAM" id="Phobius"/>
    </source>
</evidence>
<dbReference type="EMBL" id="JACMSE010000002">
    <property type="protein sequence ID" value="MBC2888529.1"/>
    <property type="molecule type" value="Genomic_DNA"/>
</dbReference>
<evidence type="ECO:0000256" key="5">
    <source>
        <dbReference type="ARBA" id="ARBA00023136"/>
    </source>
</evidence>
<accession>A0A842JGY3</accession>
<evidence type="ECO:0000313" key="11">
    <source>
        <dbReference type="Proteomes" id="UP000587396"/>
    </source>
</evidence>
<feature type="domain" description="Major facilitator superfamily (MFS) profile" evidence="8">
    <location>
        <begin position="10"/>
        <end position="458"/>
    </location>
</feature>
<feature type="transmembrane region" description="Helical" evidence="7">
    <location>
        <begin position="260"/>
        <end position="285"/>
    </location>
</feature>
<dbReference type="InterPro" id="IPR011701">
    <property type="entry name" value="MFS"/>
</dbReference>
<feature type="transmembrane region" description="Helical" evidence="7">
    <location>
        <begin position="291"/>
        <end position="314"/>
    </location>
</feature>
<keyword evidence="11" id="KW-1185">Reference proteome</keyword>
<evidence type="ECO:0000256" key="6">
    <source>
        <dbReference type="PROSITE-ProRule" id="PRU00703"/>
    </source>
</evidence>
<dbReference type="InterPro" id="IPR036259">
    <property type="entry name" value="MFS_trans_sf"/>
</dbReference>
<evidence type="ECO:0000313" key="10">
    <source>
        <dbReference type="EMBL" id="MBC2888529.1"/>
    </source>
</evidence>
<dbReference type="InterPro" id="IPR046342">
    <property type="entry name" value="CBS_dom_sf"/>
</dbReference>